<evidence type="ECO:0000256" key="1">
    <source>
        <dbReference type="SAM" id="MobiDB-lite"/>
    </source>
</evidence>
<dbReference type="RefSeq" id="WP_248862219.1">
    <property type="nucleotide sequence ID" value="NZ_CP086322.1"/>
</dbReference>
<reference evidence="3" key="1">
    <citation type="submission" date="2021-10" db="EMBL/GenBank/DDBJ databases">
        <title>Streptomyces nigrumlapis sp.nov.,an antimicrobial producing actinobacterium isolated from Black Gobi rocks.</title>
        <authorList>
            <person name="Wen Y."/>
            <person name="Zhang W."/>
            <person name="Liu X.G."/>
        </authorList>
    </citation>
    <scope>NUCLEOTIDE SEQUENCE</scope>
    <source>
        <strain evidence="3">ST13-2-2</strain>
    </source>
</reference>
<keyword evidence="2" id="KW-0472">Membrane</keyword>
<keyword evidence="2" id="KW-0812">Transmembrane</keyword>
<evidence type="ECO:0000256" key="2">
    <source>
        <dbReference type="SAM" id="Phobius"/>
    </source>
</evidence>
<evidence type="ECO:0000313" key="3">
    <source>
        <dbReference type="EMBL" id="UQA91392.1"/>
    </source>
</evidence>
<gene>
    <name evidence="3" type="ORF">K9S39_05405</name>
</gene>
<feature type="compositionally biased region" description="Pro residues" evidence="1">
    <location>
        <begin position="1"/>
        <end position="16"/>
    </location>
</feature>
<keyword evidence="4" id="KW-1185">Reference proteome</keyword>
<sequence>MTTPPPQGAPYGPSPAYPTGHPADLSAGQQPSPYAHPSYGHAARYPAHPAPVPGCRSCGAPAAVNFSVRAHEGLLVVMRFHRLDGPFCRSCGRSVVRQMTTRTLALGWWSPLSLVALAPFTLLWNLTAYRKFSKLPPSTPTPGRESMDEGPPVLRRPLAYVALIPMAWALWFATGMITHYS</sequence>
<dbReference type="Proteomes" id="UP000830115">
    <property type="component" value="Chromosome"/>
</dbReference>
<dbReference type="EMBL" id="CP086322">
    <property type="protein sequence ID" value="UQA91392.1"/>
    <property type="molecule type" value="Genomic_DNA"/>
</dbReference>
<feature type="transmembrane region" description="Helical" evidence="2">
    <location>
        <begin position="106"/>
        <end position="126"/>
    </location>
</feature>
<protein>
    <submittedName>
        <fullName evidence="3">Uncharacterized protein</fullName>
    </submittedName>
</protein>
<feature type="region of interest" description="Disordered" evidence="1">
    <location>
        <begin position="1"/>
        <end position="32"/>
    </location>
</feature>
<organism evidence="3 4">
    <name type="scientific">Streptomyces halobius</name>
    <dbReference type="NCBI Taxonomy" id="2879846"/>
    <lineage>
        <taxon>Bacteria</taxon>
        <taxon>Bacillati</taxon>
        <taxon>Actinomycetota</taxon>
        <taxon>Actinomycetes</taxon>
        <taxon>Kitasatosporales</taxon>
        <taxon>Streptomycetaceae</taxon>
        <taxon>Streptomyces</taxon>
    </lineage>
</organism>
<name>A0ABY4M0W7_9ACTN</name>
<evidence type="ECO:0000313" key="4">
    <source>
        <dbReference type="Proteomes" id="UP000830115"/>
    </source>
</evidence>
<proteinExistence type="predicted"/>
<feature type="transmembrane region" description="Helical" evidence="2">
    <location>
        <begin position="158"/>
        <end position="180"/>
    </location>
</feature>
<accession>A0ABY4M0W7</accession>
<keyword evidence="2" id="KW-1133">Transmembrane helix</keyword>